<comment type="catalytic activity">
    <reaction evidence="2">
        <text>2 GTP = 3',3'-c-di-GMP + 2 diphosphate</text>
        <dbReference type="Rhea" id="RHEA:24898"/>
        <dbReference type="ChEBI" id="CHEBI:33019"/>
        <dbReference type="ChEBI" id="CHEBI:37565"/>
        <dbReference type="ChEBI" id="CHEBI:58805"/>
        <dbReference type="EC" id="2.7.7.65"/>
    </reaction>
</comment>
<sequence>MDGLSLDIRTLNFIVILFSCTYAGAFILYRQSQTRTQGLKLFAFSLLCIGIGPFFLSFRGIAPDWFTIIVANTILITGFQLNLHSLCIFKQAKIRYTYIGYIALPIMVISLLYYTYFEPSIKYRVIVISCAFIVISLASAVVIYRGKRKDLPSAEKAMISAFGLYCLFNAIRAVTTYFNPEIPSLLSAGLVHQLAYLSIMLLVVTISFSMLWILNARLISAIDHLSKRDALTGLYNRLALDIKLPKLTKQAEEKQHPISIIMTDIDHFKSINDQHGHIVGDLAIQSIASAIQNKLPHQLSAFRYGGDELLIVLPEYCEQRAYSLAERLRENVADKHKLDAVHLEITSSFGVATLLKGETWKELISRADDALYRAKRLGRNRVVLCNCSLSIKTA</sequence>
<feature type="transmembrane region" description="Helical" evidence="3">
    <location>
        <begin position="194"/>
        <end position="214"/>
    </location>
</feature>
<evidence type="ECO:0000259" key="4">
    <source>
        <dbReference type="PROSITE" id="PS50887"/>
    </source>
</evidence>
<feature type="transmembrane region" description="Helical" evidence="3">
    <location>
        <begin position="98"/>
        <end position="117"/>
    </location>
</feature>
<dbReference type="SMART" id="SM00267">
    <property type="entry name" value="GGDEF"/>
    <property type="match status" value="1"/>
</dbReference>
<name>A0ABT7Y5W3_9VIBR</name>
<evidence type="ECO:0000256" key="1">
    <source>
        <dbReference type="ARBA" id="ARBA00012528"/>
    </source>
</evidence>
<evidence type="ECO:0000313" key="5">
    <source>
        <dbReference type="EMBL" id="MDN2483390.1"/>
    </source>
</evidence>
<dbReference type="Gene3D" id="3.30.70.270">
    <property type="match status" value="1"/>
</dbReference>
<feature type="transmembrane region" description="Helical" evidence="3">
    <location>
        <begin position="41"/>
        <end position="59"/>
    </location>
</feature>
<feature type="transmembrane region" description="Helical" evidence="3">
    <location>
        <begin position="65"/>
        <end position="86"/>
    </location>
</feature>
<dbReference type="InterPro" id="IPR029787">
    <property type="entry name" value="Nucleotide_cyclase"/>
</dbReference>
<gene>
    <name evidence="5" type="ORF">QWJ08_18765</name>
</gene>
<dbReference type="InterPro" id="IPR050469">
    <property type="entry name" value="Diguanylate_Cyclase"/>
</dbReference>
<keyword evidence="5" id="KW-0808">Transferase</keyword>
<dbReference type="RefSeq" id="WP_289963452.1">
    <property type="nucleotide sequence ID" value="NZ_JAUEOZ010000002.1"/>
</dbReference>
<evidence type="ECO:0000256" key="3">
    <source>
        <dbReference type="SAM" id="Phobius"/>
    </source>
</evidence>
<dbReference type="CDD" id="cd01949">
    <property type="entry name" value="GGDEF"/>
    <property type="match status" value="1"/>
</dbReference>
<dbReference type="SUPFAM" id="SSF55073">
    <property type="entry name" value="Nucleotide cyclase"/>
    <property type="match status" value="1"/>
</dbReference>
<feature type="transmembrane region" description="Helical" evidence="3">
    <location>
        <begin position="156"/>
        <end position="174"/>
    </location>
</feature>
<keyword evidence="6" id="KW-1185">Reference proteome</keyword>
<dbReference type="GO" id="GO:0052621">
    <property type="term" value="F:diguanylate cyclase activity"/>
    <property type="evidence" value="ECO:0007669"/>
    <property type="project" value="UniProtKB-EC"/>
</dbReference>
<dbReference type="InterPro" id="IPR043128">
    <property type="entry name" value="Rev_trsase/Diguanyl_cyclase"/>
</dbReference>
<accession>A0ABT7Y5W3</accession>
<reference evidence="5" key="1">
    <citation type="submission" date="2024-05" db="EMBL/GenBank/DDBJ databases">
        <title>Genome Sequences of Four Agar- Degrading Marine Bacteria.</title>
        <authorList>
            <person name="Phillips E.K."/>
            <person name="Shaffer J.C."/>
            <person name="Henson M.W."/>
            <person name="Temperton B."/>
            <person name="Thrash C.J."/>
            <person name="Martin M.O."/>
        </authorList>
    </citation>
    <scope>NUCLEOTIDE SEQUENCE</scope>
    <source>
        <strain evidence="5">EKP203</strain>
    </source>
</reference>
<proteinExistence type="predicted"/>
<dbReference type="InterPro" id="IPR000160">
    <property type="entry name" value="GGDEF_dom"/>
</dbReference>
<feature type="domain" description="GGDEF" evidence="4">
    <location>
        <begin position="256"/>
        <end position="387"/>
    </location>
</feature>
<dbReference type="NCBIfam" id="TIGR00254">
    <property type="entry name" value="GGDEF"/>
    <property type="match status" value="1"/>
</dbReference>
<dbReference type="PROSITE" id="PS50887">
    <property type="entry name" value="GGDEF"/>
    <property type="match status" value="1"/>
</dbReference>
<feature type="transmembrane region" description="Helical" evidence="3">
    <location>
        <begin position="123"/>
        <end position="144"/>
    </location>
</feature>
<dbReference type="PANTHER" id="PTHR45138:SF9">
    <property type="entry name" value="DIGUANYLATE CYCLASE DGCM-RELATED"/>
    <property type="match status" value="1"/>
</dbReference>
<dbReference type="EMBL" id="JAUEOZ010000002">
    <property type="protein sequence ID" value="MDN2483390.1"/>
    <property type="molecule type" value="Genomic_DNA"/>
</dbReference>
<comment type="caution">
    <text evidence="5">The sequence shown here is derived from an EMBL/GenBank/DDBJ whole genome shotgun (WGS) entry which is preliminary data.</text>
</comment>
<evidence type="ECO:0000256" key="2">
    <source>
        <dbReference type="ARBA" id="ARBA00034247"/>
    </source>
</evidence>
<keyword evidence="3" id="KW-0472">Membrane</keyword>
<dbReference type="Proteomes" id="UP001169719">
    <property type="component" value="Unassembled WGS sequence"/>
</dbReference>
<keyword evidence="3" id="KW-1133">Transmembrane helix</keyword>
<feature type="transmembrane region" description="Helical" evidence="3">
    <location>
        <begin position="12"/>
        <end position="29"/>
    </location>
</feature>
<dbReference type="Pfam" id="PF00990">
    <property type="entry name" value="GGDEF"/>
    <property type="match status" value="1"/>
</dbReference>
<keyword evidence="5" id="KW-0548">Nucleotidyltransferase</keyword>
<evidence type="ECO:0000313" key="6">
    <source>
        <dbReference type="Proteomes" id="UP001169719"/>
    </source>
</evidence>
<dbReference type="EC" id="2.7.7.65" evidence="1"/>
<keyword evidence="3" id="KW-0812">Transmembrane</keyword>
<organism evidence="5 6">
    <name type="scientific">Vibrio agarivorans</name>
    <dbReference type="NCBI Taxonomy" id="153622"/>
    <lineage>
        <taxon>Bacteria</taxon>
        <taxon>Pseudomonadati</taxon>
        <taxon>Pseudomonadota</taxon>
        <taxon>Gammaproteobacteria</taxon>
        <taxon>Vibrionales</taxon>
        <taxon>Vibrionaceae</taxon>
        <taxon>Vibrio</taxon>
    </lineage>
</organism>
<protein>
    <recommendedName>
        <fullName evidence="1">diguanylate cyclase</fullName>
        <ecNumber evidence="1">2.7.7.65</ecNumber>
    </recommendedName>
</protein>
<dbReference type="PANTHER" id="PTHR45138">
    <property type="entry name" value="REGULATORY COMPONENTS OF SENSORY TRANSDUCTION SYSTEM"/>
    <property type="match status" value="1"/>
</dbReference>